<organism evidence="1">
    <name type="scientific">marine sediment metagenome</name>
    <dbReference type="NCBI Taxonomy" id="412755"/>
    <lineage>
        <taxon>unclassified sequences</taxon>
        <taxon>metagenomes</taxon>
        <taxon>ecological metagenomes</taxon>
    </lineage>
</organism>
<dbReference type="EMBL" id="BARU01018554">
    <property type="protein sequence ID" value="GAH57845.1"/>
    <property type="molecule type" value="Genomic_DNA"/>
</dbReference>
<protein>
    <submittedName>
        <fullName evidence="1">Uncharacterized protein</fullName>
    </submittedName>
</protein>
<dbReference type="AlphaFoldDB" id="X1HLA7"/>
<accession>X1HLA7</accession>
<evidence type="ECO:0000313" key="1">
    <source>
        <dbReference type="EMBL" id="GAH57845.1"/>
    </source>
</evidence>
<gene>
    <name evidence="1" type="ORF">S03H2_30656</name>
</gene>
<proteinExistence type="predicted"/>
<sequence>KSFSCLTFDSLELKYTNNVSVPAIIVDQNGQKKKGELRIANPADKCIAFRAENLEIFPFLYNIKGTKMVNIT</sequence>
<comment type="caution">
    <text evidence="1">The sequence shown here is derived from an EMBL/GenBank/DDBJ whole genome shotgun (WGS) entry which is preliminary data.</text>
</comment>
<reference evidence="1" key="1">
    <citation type="journal article" date="2014" name="Front. Microbiol.">
        <title>High frequency of phylogenetically diverse reductive dehalogenase-homologous genes in deep subseafloor sedimentary metagenomes.</title>
        <authorList>
            <person name="Kawai M."/>
            <person name="Futagami T."/>
            <person name="Toyoda A."/>
            <person name="Takaki Y."/>
            <person name="Nishi S."/>
            <person name="Hori S."/>
            <person name="Arai W."/>
            <person name="Tsubouchi T."/>
            <person name="Morono Y."/>
            <person name="Uchiyama I."/>
            <person name="Ito T."/>
            <person name="Fujiyama A."/>
            <person name="Inagaki F."/>
            <person name="Takami H."/>
        </authorList>
    </citation>
    <scope>NUCLEOTIDE SEQUENCE</scope>
    <source>
        <strain evidence="1">Expedition CK06-06</strain>
    </source>
</reference>
<name>X1HLA7_9ZZZZ</name>
<feature type="non-terminal residue" evidence="1">
    <location>
        <position position="1"/>
    </location>
</feature>